<reference evidence="2" key="3">
    <citation type="submission" date="2018-10" db="EMBL/GenBank/DDBJ databases">
        <title>FDA dAtabase for Regulatory Grade micrObial Sequences (FDA-ARGOS): Supporting development and validation of Infectious Disease Dx tests.</title>
        <authorList>
            <person name="Campos J."/>
            <person name="Goldberg B."/>
            <person name="Tallon L.J."/>
            <person name="Sadzewicz L."/>
            <person name="Zhao X."/>
            <person name="Vavikolanu K."/>
            <person name="Mehta A."/>
            <person name="Aluvathingal J."/>
            <person name="Nadendla S."/>
            <person name="Geyer C."/>
            <person name="Nandy P."/>
            <person name="Yan Y."/>
            <person name="Sichtig H."/>
        </authorList>
    </citation>
    <scope>NUCLEOTIDE SEQUENCE</scope>
    <source>
        <strain evidence="2">FDAARGOS_526</strain>
    </source>
</reference>
<evidence type="ECO:0000313" key="4">
    <source>
        <dbReference type="Proteomes" id="UP000251584"/>
    </source>
</evidence>
<reference evidence="1" key="4">
    <citation type="submission" date="2020-11" db="EMBL/GenBank/DDBJ databases">
        <title>Enhanced detection system for hospital associated transmission using whole genome sequencing surveillance.</title>
        <authorList>
            <person name="Harrison L.H."/>
            <person name="Van Tyne D."/>
            <person name="Marsh J.W."/>
            <person name="Griffith M.P."/>
            <person name="Snyder D.J."/>
            <person name="Cooper V.S."/>
            <person name="Mustapha M."/>
        </authorList>
    </citation>
    <scope>NUCLEOTIDE SEQUENCE</scope>
    <source>
        <strain evidence="1">CB00014</strain>
    </source>
</reference>
<evidence type="ECO:0000313" key="3">
    <source>
        <dbReference type="EMBL" id="SQB40205.1"/>
    </source>
</evidence>
<protein>
    <submittedName>
        <fullName evidence="3">Uncharacterized protein</fullName>
    </submittedName>
</protein>
<dbReference type="Proteomes" id="UP000251584">
    <property type="component" value="Unassembled WGS sequence"/>
</dbReference>
<dbReference type="EMBL" id="JADVNV010000001">
    <property type="protein sequence ID" value="MBJ9866787.1"/>
    <property type="molecule type" value="Genomic_DNA"/>
</dbReference>
<dbReference type="Proteomes" id="UP000807555">
    <property type="component" value="Unassembled WGS sequence"/>
</dbReference>
<sequence>MRIEELKKLPKLYRVITVELDVLRNGFGANYGVIYDVDTVVKRKVRRVLDADGWRWAMVREHRNQEQWDYFFEYDKECLHELNYTLGLIK</sequence>
<reference evidence="3 4" key="1">
    <citation type="submission" date="2018-06" db="EMBL/GenBank/DDBJ databases">
        <authorList>
            <consortium name="Pathogen Informatics"/>
            <person name="Doyle S."/>
        </authorList>
    </citation>
    <scope>NUCLEOTIDE SEQUENCE [LARGE SCALE GENOMIC DNA]</scope>
    <source>
        <strain evidence="3 4">NCTC10786</strain>
    </source>
</reference>
<name>A0A2X2YF45_CITKO</name>
<dbReference type="EMBL" id="UAVY01000009">
    <property type="protein sequence ID" value="SQB40205.1"/>
    <property type="molecule type" value="Genomic_DNA"/>
</dbReference>
<reference evidence="5" key="2">
    <citation type="submission" date="2018-10" db="EMBL/GenBank/DDBJ databases">
        <title>FDA dAtabase for Regulatory Grade micrObial Sequences (FDA-ARGOS): Supporting development and validation of Infectious Disease Dx tests.</title>
        <authorList>
            <person name="Goldberg B."/>
            <person name="Campos J."/>
            <person name="Tallon L."/>
            <person name="Sadzewicz L."/>
            <person name="Zhao X."/>
            <person name="Vavikolanu K."/>
            <person name="Mehta A."/>
            <person name="Aluvathingal J."/>
            <person name="Nadendla S."/>
            <person name="Geyer C."/>
            <person name="Nandy P."/>
            <person name="Yan Y."/>
            <person name="Sichtig H."/>
        </authorList>
    </citation>
    <scope>NUCLEOTIDE SEQUENCE [LARGE SCALE GENOMIC DNA]</scope>
    <source>
        <strain evidence="5">FDAARGOS_526</strain>
    </source>
</reference>
<accession>A0A2X2YF45</accession>
<evidence type="ECO:0000313" key="2">
    <source>
        <dbReference type="EMBL" id="RSC17921.1"/>
    </source>
</evidence>
<dbReference type="RefSeq" id="WP_060816003.1">
    <property type="nucleotide sequence ID" value="NZ_ABTEQQ020000001.1"/>
</dbReference>
<organism evidence="3 4">
    <name type="scientific">Citrobacter koseri</name>
    <name type="common">Citrobacter diversus</name>
    <dbReference type="NCBI Taxonomy" id="545"/>
    <lineage>
        <taxon>Bacteria</taxon>
        <taxon>Pseudomonadati</taxon>
        <taxon>Pseudomonadota</taxon>
        <taxon>Gammaproteobacteria</taxon>
        <taxon>Enterobacterales</taxon>
        <taxon>Enterobacteriaceae</taxon>
        <taxon>Citrobacter</taxon>
    </lineage>
</organism>
<proteinExistence type="predicted"/>
<evidence type="ECO:0000313" key="1">
    <source>
        <dbReference type="EMBL" id="MBJ9866787.1"/>
    </source>
</evidence>
<dbReference type="AlphaFoldDB" id="A0A2X2YF45"/>
<dbReference type="Proteomes" id="UP000282299">
    <property type="component" value="Unassembled WGS sequence"/>
</dbReference>
<dbReference type="EMBL" id="RKIT01000002">
    <property type="protein sequence ID" value="RSC17921.1"/>
    <property type="molecule type" value="Genomic_DNA"/>
</dbReference>
<evidence type="ECO:0000313" key="5">
    <source>
        <dbReference type="Proteomes" id="UP000282299"/>
    </source>
</evidence>
<gene>
    <name evidence="2" type="ORF">EGS84_13725</name>
    <name evidence="1" type="ORF">I5687_02340</name>
    <name evidence="3" type="ORF">NCTC10786_05301</name>
</gene>